<comment type="caution">
    <text evidence="2">The sequence shown here is derived from an EMBL/GenBank/DDBJ whole genome shotgun (WGS) entry which is preliminary data.</text>
</comment>
<protein>
    <submittedName>
        <fullName evidence="2">RHNO1 protein</fullName>
    </submittedName>
</protein>
<dbReference type="GO" id="GO:0000725">
    <property type="term" value="P:recombinational repair"/>
    <property type="evidence" value="ECO:0007669"/>
    <property type="project" value="TreeGrafter"/>
</dbReference>
<dbReference type="Pfam" id="PF15319">
    <property type="entry name" value="RHINO"/>
    <property type="match status" value="1"/>
</dbReference>
<feature type="compositionally biased region" description="Polar residues" evidence="1">
    <location>
        <begin position="65"/>
        <end position="80"/>
    </location>
</feature>
<feature type="region of interest" description="Disordered" evidence="1">
    <location>
        <begin position="17"/>
        <end position="162"/>
    </location>
</feature>
<reference evidence="2 3" key="1">
    <citation type="submission" date="2019-09" db="EMBL/GenBank/DDBJ databases">
        <title>Bird 10,000 Genomes (B10K) Project - Family phase.</title>
        <authorList>
            <person name="Zhang G."/>
        </authorList>
    </citation>
    <scope>NUCLEOTIDE SEQUENCE [LARGE SCALE GENOMIC DNA]</scope>
    <source>
        <strain evidence="2">B10K-DU-005-01</strain>
    </source>
</reference>
<feature type="compositionally biased region" description="Polar residues" evidence="1">
    <location>
        <begin position="26"/>
        <end position="35"/>
    </location>
</feature>
<evidence type="ECO:0000313" key="3">
    <source>
        <dbReference type="Proteomes" id="UP000551823"/>
    </source>
</evidence>
<dbReference type="InterPro" id="IPR029293">
    <property type="entry name" value="RHNO1"/>
</dbReference>
<dbReference type="AlphaFoldDB" id="A0A7L4CMQ6"/>
<dbReference type="EMBL" id="VZZU01006337">
    <property type="protein sequence ID" value="NXW51449.1"/>
    <property type="molecule type" value="Genomic_DNA"/>
</dbReference>
<keyword evidence="3" id="KW-1185">Reference proteome</keyword>
<dbReference type="GO" id="GO:0005634">
    <property type="term" value="C:nucleus"/>
    <property type="evidence" value="ECO:0007669"/>
    <property type="project" value="InterPro"/>
</dbReference>
<sequence>VCPQFETTKLVVLKACQKKHRDPHKPQNQVTNHSSLHAGGASRRASKFPPLTFENPEGYAVRPSDSPSCSRKNTQCSHSPPETRGAAKANTQANSPGSCGETPLSPARRAAEPQGFSPPDAETPQEPSLGNRRCGSALPRASRPAWHPEEERAAGPGPCGGAEAAAVLVTDTPEREYGVRVTWRRRPRLMRYLQERGRLSAADILVKAIPEPRGRRAE</sequence>
<evidence type="ECO:0000256" key="1">
    <source>
        <dbReference type="SAM" id="MobiDB-lite"/>
    </source>
</evidence>
<dbReference type="PANTHER" id="PTHR35541">
    <property type="entry name" value="RAD9, HUS1, RAD1-INTERACTING NUCLEAR ORPHAN PROTEIN 1"/>
    <property type="match status" value="1"/>
</dbReference>
<dbReference type="Proteomes" id="UP000551823">
    <property type="component" value="Unassembled WGS sequence"/>
</dbReference>
<dbReference type="GO" id="GO:0000077">
    <property type="term" value="P:DNA damage checkpoint signaling"/>
    <property type="evidence" value="ECO:0007669"/>
    <property type="project" value="InterPro"/>
</dbReference>
<dbReference type="GO" id="GO:0005694">
    <property type="term" value="C:chromosome"/>
    <property type="evidence" value="ECO:0007669"/>
    <property type="project" value="TreeGrafter"/>
</dbReference>
<gene>
    <name evidence="2" type="primary">Rhno1</name>
    <name evidence="2" type="ORF">NYCLEU_R14781</name>
</gene>
<proteinExistence type="predicted"/>
<organism evidence="2 3">
    <name type="scientific">Nyctiprogne leucopyga</name>
    <dbReference type="NCBI Taxonomy" id="382315"/>
    <lineage>
        <taxon>Eukaryota</taxon>
        <taxon>Metazoa</taxon>
        <taxon>Chordata</taxon>
        <taxon>Craniata</taxon>
        <taxon>Vertebrata</taxon>
        <taxon>Euteleostomi</taxon>
        <taxon>Archelosauria</taxon>
        <taxon>Archosauria</taxon>
        <taxon>Dinosauria</taxon>
        <taxon>Saurischia</taxon>
        <taxon>Theropoda</taxon>
        <taxon>Coelurosauria</taxon>
        <taxon>Aves</taxon>
        <taxon>Neognathae</taxon>
        <taxon>Neoaves</taxon>
        <taxon>Strisores</taxon>
        <taxon>Caprimulgiformes</taxon>
        <taxon>Caprimulgidae</taxon>
        <taxon>Chordeilinae</taxon>
        <taxon>Nyctiprogne</taxon>
    </lineage>
</organism>
<accession>A0A7L4CMQ6</accession>
<feature type="non-terminal residue" evidence="2">
    <location>
        <position position="1"/>
    </location>
</feature>
<feature type="non-terminal residue" evidence="2">
    <location>
        <position position="218"/>
    </location>
</feature>
<name>A0A7L4CMQ6_9AVES</name>
<evidence type="ECO:0000313" key="2">
    <source>
        <dbReference type="EMBL" id="NXW51449.1"/>
    </source>
</evidence>
<dbReference type="GO" id="GO:0071479">
    <property type="term" value="P:cellular response to ionizing radiation"/>
    <property type="evidence" value="ECO:0007669"/>
    <property type="project" value="InterPro"/>
</dbReference>
<dbReference type="PANTHER" id="PTHR35541:SF1">
    <property type="entry name" value="RAD9, HUS1, RAD1-INTERACTING NUCLEAR ORPHAN PROTEIN 1"/>
    <property type="match status" value="1"/>
</dbReference>